<dbReference type="PANTHER" id="PTHR43418">
    <property type="entry name" value="MULTIFUNCTIONAL TRYPTOPHAN BIOSYNTHESIS PROTEIN-RELATED"/>
    <property type="match status" value="1"/>
</dbReference>
<keyword evidence="1 3" id="KW-0315">Glutamine amidotransferase</keyword>
<dbReference type="Proteomes" id="UP000002710">
    <property type="component" value="Chromosome"/>
</dbReference>
<dbReference type="PRINTS" id="PR00097">
    <property type="entry name" value="ANTSNTHASEII"/>
</dbReference>
<dbReference type="CDD" id="cd01743">
    <property type="entry name" value="GATase1_Anthranilate_Synthase"/>
    <property type="match status" value="1"/>
</dbReference>
<evidence type="ECO:0000313" key="3">
    <source>
        <dbReference type="EMBL" id="ABB40276.1"/>
    </source>
</evidence>
<dbReference type="AlphaFoldDB" id="Q30VM0"/>
<name>Q30VM0_OLEA2</name>
<dbReference type="PRINTS" id="PR00099">
    <property type="entry name" value="CPSGATASE"/>
</dbReference>
<dbReference type="Pfam" id="PF00117">
    <property type="entry name" value="GATase"/>
    <property type="match status" value="1"/>
</dbReference>
<dbReference type="HOGENOM" id="CLU_014340_1_2_7"/>
<organism evidence="3 4">
    <name type="scientific">Oleidesulfovibrio alaskensis (strain ATCC BAA-1058 / DSM 17464 / G20)</name>
    <name type="common">Desulfovibrio alaskensis</name>
    <dbReference type="NCBI Taxonomy" id="207559"/>
    <lineage>
        <taxon>Bacteria</taxon>
        <taxon>Pseudomonadati</taxon>
        <taxon>Thermodesulfobacteriota</taxon>
        <taxon>Desulfovibrionia</taxon>
        <taxon>Desulfovibrionales</taxon>
        <taxon>Desulfovibrionaceae</taxon>
        <taxon>Oleidesulfovibrio</taxon>
    </lineage>
</organism>
<keyword evidence="3" id="KW-0456">Lyase</keyword>
<dbReference type="MEROPS" id="C26.955"/>
<dbReference type="NCBIfam" id="TIGR00566">
    <property type="entry name" value="trpG_papA"/>
    <property type="match status" value="1"/>
</dbReference>
<dbReference type="SUPFAM" id="SSF52317">
    <property type="entry name" value="Class I glutamine amidotransferase-like"/>
    <property type="match status" value="1"/>
</dbReference>
<dbReference type="InterPro" id="IPR029062">
    <property type="entry name" value="Class_I_gatase-like"/>
</dbReference>
<proteinExistence type="predicted"/>
<dbReference type="InterPro" id="IPR017926">
    <property type="entry name" value="GATASE"/>
</dbReference>
<dbReference type="KEGG" id="dde:Dde_3483"/>
<dbReference type="PANTHER" id="PTHR43418:SF4">
    <property type="entry name" value="MULTIFUNCTIONAL TRYPTOPHAN BIOSYNTHESIS PROTEIN"/>
    <property type="match status" value="1"/>
</dbReference>
<dbReference type="InterPro" id="IPR050472">
    <property type="entry name" value="Anth_synth/Amidotransfase"/>
</dbReference>
<accession>Q30VM0</accession>
<feature type="domain" description="Glutamine amidotransferase" evidence="2">
    <location>
        <begin position="3"/>
        <end position="190"/>
    </location>
</feature>
<evidence type="ECO:0000313" key="4">
    <source>
        <dbReference type="Proteomes" id="UP000002710"/>
    </source>
</evidence>
<dbReference type="RefSeq" id="WP_011369180.1">
    <property type="nucleotide sequence ID" value="NC_007519.1"/>
</dbReference>
<keyword evidence="3" id="KW-0808">Transferase</keyword>
<reference evidence="3 4" key="1">
    <citation type="journal article" date="2011" name="J. Bacteriol.">
        <title>Complete genome sequence and updated annotation of Desulfovibrio alaskensis G20.</title>
        <authorList>
            <person name="Hauser L.J."/>
            <person name="Land M.L."/>
            <person name="Brown S.D."/>
            <person name="Larimer F."/>
            <person name="Keller K.L."/>
            <person name="Rapp-Giles B.J."/>
            <person name="Price M.N."/>
            <person name="Lin M."/>
            <person name="Bruce D.C."/>
            <person name="Detter J.C."/>
            <person name="Tapia R."/>
            <person name="Han C.S."/>
            <person name="Goodwin L.A."/>
            <person name="Cheng J.F."/>
            <person name="Pitluck S."/>
            <person name="Copeland A."/>
            <person name="Lucas S."/>
            <person name="Nolan M."/>
            <person name="Lapidus A.L."/>
            <person name="Palumbo A.V."/>
            <person name="Wall J.D."/>
        </authorList>
    </citation>
    <scope>NUCLEOTIDE SEQUENCE [LARGE SCALE GENOMIC DNA]</scope>
    <source>
        <strain evidence="4">ATCC BAA 1058 / DSM 17464 / G20</strain>
    </source>
</reference>
<protein>
    <submittedName>
        <fullName evidence="3">Glutamine amidotransferase of anthranilate synthase</fullName>
        <ecNumber evidence="3">4.1.3.27</ecNumber>
    </submittedName>
</protein>
<dbReference type="FunFam" id="3.40.50.880:FF:000003">
    <property type="entry name" value="Anthranilate synthase component II"/>
    <property type="match status" value="1"/>
</dbReference>
<dbReference type="eggNOG" id="COG0512">
    <property type="taxonomic scope" value="Bacteria"/>
</dbReference>
<dbReference type="PROSITE" id="PS51273">
    <property type="entry name" value="GATASE_TYPE_1"/>
    <property type="match status" value="1"/>
</dbReference>
<dbReference type="GO" id="GO:0000162">
    <property type="term" value="P:L-tryptophan biosynthetic process"/>
    <property type="evidence" value="ECO:0007669"/>
    <property type="project" value="TreeGrafter"/>
</dbReference>
<gene>
    <name evidence="3" type="ordered locus">Dde_3483</name>
</gene>
<evidence type="ECO:0000256" key="1">
    <source>
        <dbReference type="ARBA" id="ARBA00022962"/>
    </source>
</evidence>
<dbReference type="Gene3D" id="3.40.50.880">
    <property type="match status" value="1"/>
</dbReference>
<dbReference type="EC" id="4.1.3.27" evidence="3"/>
<dbReference type="PRINTS" id="PR00096">
    <property type="entry name" value="GATASE"/>
</dbReference>
<dbReference type="GO" id="GO:0016740">
    <property type="term" value="F:transferase activity"/>
    <property type="evidence" value="ECO:0007669"/>
    <property type="project" value="UniProtKB-KW"/>
</dbReference>
<dbReference type="EMBL" id="CP000112">
    <property type="protein sequence ID" value="ABB40276.1"/>
    <property type="molecule type" value="Genomic_DNA"/>
</dbReference>
<dbReference type="STRING" id="207559.Dde_3483"/>
<dbReference type="GO" id="GO:0005829">
    <property type="term" value="C:cytosol"/>
    <property type="evidence" value="ECO:0007669"/>
    <property type="project" value="TreeGrafter"/>
</dbReference>
<dbReference type="InterPro" id="IPR006221">
    <property type="entry name" value="TrpG/PapA_dom"/>
</dbReference>
<evidence type="ECO:0000259" key="2">
    <source>
        <dbReference type="Pfam" id="PF00117"/>
    </source>
</evidence>
<sequence length="201" mass="21426">MFLLIDNYDSFTFNLVQAFSKGGLTPQVRKNDDPELPALAQSGTLTMVCISPGPGNPAGAGLCLEFLDRLPRHVPVLGVCLGHQVLGAYAGAAVEVGPRIMHGKASRVVHQGTGLFEGVCNPMTVGRYHSLVVRAEQCPGTLEVLAVTDAAVDDGCVMAMRYRDRPWMGVQFHPESVLTPQGETLLQNFCRMATACTAGAV</sequence>
<keyword evidence="4" id="KW-1185">Reference proteome</keyword>
<dbReference type="GO" id="GO:0004049">
    <property type="term" value="F:anthranilate synthase activity"/>
    <property type="evidence" value="ECO:0007669"/>
    <property type="project" value="UniProtKB-EC"/>
</dbReference>